<evidence type="ECO:0000313" key="1">
    <source>
        <dbReference type="EMBL" id="EEP66655.1"/>
    </source>
</evidence>
<evidence type="ECO:0000313" key="2">
    <source>
        <dbReference type="Proteomes" id="UP000003009"/>
    </source>
</evidence>
<dbReference type="EMBL" id="ACJW02000008">
    <property type="protein sequence ID" value="EEP66655.1"/>
    <property type="molecule type" value="Genomic_DNA"/>
</dbReference>
<gene>
    <name evidence="1" type="ORF">GCWU000324_03056</name>
</gene>
<sequence>MGYQNKMGCCVFRVKFGSQYGHLDFQAEPFAKPKIKQEIITSVIPAQAGILLDIHK</sequence>
<dbReference type="HOGENOM" id="CLU_3008275_0_0_4"/>
<protein>
    <submittedName>
        <fullName evidence="1">Uncharacterized protein</fullName>
    </submittedName>
</protein>
<comment type="caution">
    <text evidence="1">The sequence shown here is derived from an EMBL/GenBank/DDBJ whole genome shotgun (WGS) entry which is preliminary data.</text>
</comment>
<keyword evidence="2" id="KW-1185">Reference proteome</keyword>
<accession>C4GMX0</accession>
<dbReference type="Proteomes" id="UP000003009">
    <property type="component" value="Unassembled WGS sequence"/>
</dbReference>
<organism evidence="1 2">
    <name type="scientific">Kingella oralis ATCC 51147</name>
    <dbReference type="NCBI Taxonomy" id="629741"/>
    <lineage>
        <taxon>Bacteria</taxon>
        <taxon>Pseudomonadati</taxon>
        <taxon>Pseudomonadota</taxon>
        <taxon>Betaproteobacteria</taxon>
        <taxon>Neisseriales</taxon>
        <taxon>Neisseriaceae</taxon>
        <taxon>Kingella</taxon>
    </lineage>
</organism>
<name>C4GMX0_9NEIS</name>
<dbReference type="AlphaFoldDB" id="C4GMX0"/>
<proteinExistence type="predicted"/>
<reference evidence="1" key="1">
    <citation type="submission" date="2009-04" db="EMBL/GenBank/DDBJ databases">
        <authorList>
            <person name="Weinstock G."/>
            <person name="Sodergren E."/>
            <person name="Clifton S."/>
            <person name="Fulton L."/>
            <person name="Fulton B."/>
            <person name="Courtney L."/>
            <person name="Fronick C."/>
            <person name="Harrison M."/>
            <person name="Strong C."/>
            <person name="Farmer C."/>
            <person name="Delahaunty K."/>
            <person name="Markovic C."/>
            <person name="Hall O."/>
            <person name="Minx P."/>
            <person name="Tomlinson C."/>
            <person name="Mitreva M."/>
            <person name="Nelson J."/>
            <person name="Hou S."/>
            <person name="Wollam A."/>
            <person name="Pepin K.H."/>
            <person name="Johnson M."/>
            <person name="Bhonagiri V."/>
            <person name="Nash W.E."/>
            <person name="Warren W."/>
            <person name="Chinwalla A."/>
            <person name="Mardis E.R."/>
            <person name="Wilson R.K."/>
        </authorList>
    </citation>
    <scope>NUCLEOTIDE SEQUENCE [LARGE SCALE GENOMIC DNA]</scope>
    <source>
        <strain evidence="1">ATCC 51147</strain>
    </source>
</reference>